<reference evidence="3" key="1">
    <citation type="journal article" date="2019" name="Int. J. Syst. Evol. Microbiol.">
        <title>The Global Catalogue of Microorganisms (GCM) 10K type strain sequencing project: providing services to taxonomists for standard genome sequencing and annotation.</title>
        <authorList>
            <consortium name="The Broad Institute Genomics Platform"/>
            <consortium name="The Broad Institute Genome Sequencing Center for Infectious Disease"/>
            <person name="Wu L."/>
            <person name="Ma J."/>
        </authorList>
    </citation>
    <scope>NUCLEOTIDE SEQUENCE [LARGE SCALE GENOMIC DNA]</scope>
    <source>
        <strain evidence="3">TISTR 2562</strain>
    </source>
</reference>
<accession>A0ABW5U0A5</accession>
<feature type="signal peptide" evidence="1">
    <location>
        <begin position="1"/>
        <end position="19"/>
    </location>
</feature>
<dbReference type="EMBL" id="JBHUMP010000004">
    <property type="protein sequence ID" value="MFD2739318.1"/>
    <property type="molecule type" value="Genomic_DNA"/>
</dbReference>
<proteinExistence type="predicted"/>
<dbReference type="RefSeq" id="WP_386372821.1">
    <property type="nucleotide sequence ID" value="NZ_JBHUMP010000004.1"/>
</dbReference>
<dbReference type="PROSITE" id="PS51257">
    <property type="entry name" value="PROKAR_LIPOPROTEIN"/>
    <property type="match status" value="1"/>
</dbReference>
<name>A0ABW5U0A5_9RHOB</name>
<keyword evidence="1" id="KW-0732">Signal</keyword>
<evidence type="ECO:0000313" key="2">
    <source>
        <dbReference type="EMBL" id="MFD2739318.1"/>
    </source>
</evidence>
<sequence length="157" mass="17148">MIRLSLSLFFAALLVSACAPLNTYYRPGVPVGTLNRDTLACEVQALRDVPVATRIRRLPPEFVPSRRICNSAGDCRIRRGYYLPGEIISYDANEGLRDRVETQCMADQGYAPVSIPRCPAGIARAAPAGATRVLPVLVPESCVIRNRDGSFQIVTRG</sequence>
<organism evidence="2 3">
    <name type="scientific">Sulfitobacter aestuarii</name>
    <dbReference type="NCBI Taxonomy" id="2161676"/>
    <lineage>
        <taxon>Bacteria</taxon>
        <taxon>Pseudomonadati</taxon>
        <taxon>Pseudomonadota</taxon>
        <taxon>Alphaproteobacteria</taxon>
        <taxon>Rhodobacterales</taxon>
        <taxon>Roseobacteraceae</taxon>
        <taxon>Sulfitobacter</taxon>
    </lineage>
</organism>
<dbReference type="Proteomes" id="UP001597474">
    <property type="component" value="Unassembled WGS sequence"/>
</dbReference>
<comment type="caution">
    <text evidence="2">The sequence shown here is derived from an EMBL/GenBank/DDBJ whole genome shotgun (WGS) entry which is preliminary data.</text>
</comment>
<evidence type="ECO:0000256" key="1">
    <source>
        <dbReference type="SAM" id="SignalP"/>
    </source>
</evidence>
<evidence type="ECO:0008006" key="4">
    <source>
        <dbReference type="Google" id="ProtNLM"/>
    </source>
</evidence>
<gene>
    <name evidence="2" type="ORF">ACFSUD_07060</name>
</gene>
<protein>
    <recommendedName>
        <fullName evidence="4">Lipoprotein</fullName>
    </recommendedName>
</protein>
<keyword evidence="3" id="KW-1185">Reference proteome</keyword>
<evidence type="ECO:0000313" key="3">
    <source>
        <dbReference type="Proteomes" id="UP001597474"/>
    </source>
</evidence>
<feature type="chain" id="PRO_5045615995" description="Lipoprotein" evidence="1">
    <location>
        <begin position="20"/>
        <end position="157"/>
    </location>
</feature>